<dbReference type="Proteomes" id="UP001497516">
    <property type="component" value="Chromosome 9"/>
</dbReference>
<protein>
    <submittedName>
        <fullName evidence="2">Uncharacterized protein</fullName>
    </submittedName>
</protein>
<organism evidence="2 3">
    <name type="scientific">Linum trigynum</name>
    <dbReference type="NCBI Taxonomy" id="586398"/>
    <lineage>
        <taxon>Eukaryota</taxon>
        <taxon>Viridiplantae</taxon>
        <taxon>Streptophyta</taxon>
        <taxon>Embryophyta</taxon>
        <taxon>Tracheophyta</taxon>
        <taxon>Spermatophyta</taxon>
        <taxon>Magnoliopsida</taxon>
        <taxon>eudicotyledons</taxon>
        <taxon>Gunneridae</taxon>
        <taxon>Pentapetalae</taxon>
        <taxon>rosids</taxon>
        <taxon>fabids</taxon>
        <taxon>Malpighiales</taxon>
        <taxon>Linaceae</taxon>
        <taxon>Linum</taxon>
    </lineage>
</organism>
<dbReference type="EMBL" id="OZ034822">
    <property type="protein sequence ID" value="CAL1411340.1"/>
    <property type="molecule type" value="Genomic_DNA"/>
</dbReference>
<name>A0AAV2GPS7_9ROSI</name>
<evidence type="ECO:0000313" key="2">
    <source>
        <dbReference type="EMBL" id="CAL1411340.1"/>
    </source>
</evidence>
<gene>
    <name evidence="2" type="ORF">LTRI10_LOCUS50706</name>
</gene>
<sequence>MSTSRLTVKELLDQLEATLEAIRAKRKVVVGGSTVALAVVRTEATPKAWPNDVVFAVMAEAEEKIPVEAGSDVEAEATALVELLEKASTQGEERSGTRQDATRN</sequence>
<dbReference type="AlphaFoldDB" id="A0AAV2GPS7"/>
<proteinExistence type="predicted"/>
<reference evidence="2 3" key="1">
    <citation type="submission" date="2024-04" db="EMBL/GenBank/DDBJ databases">
        <authorList>
            <person name="Fracassetti M."/>
        </authorList>
    </citation>
    <scope>NUCLEOTIDE SEQUENCE [LARGE SCALE GENOMIC DNA]</scope>
</reference>
<feature type="region of interest" description="Disordered" evidence="1">
    <location>
        <begin position="85"/>
        <end position="104"/>
    </location>
</feature>
<keyword evidence="3" id="KW-1185">Reference proteome</keyword>
<accession>A0AAV2GPS7</accession>
<evidence type="ECO:0000256" key="1">
    <source>
        <dbReference type="SAM" id="MobiDB-lite"/>
    </source>
</evidence>
<feature type="compositionally biased region" description="Basic and acidic residues" evidence="1">
    <location>
        <begin position="91"/>
        <end position="104"/>
    </location>
</feature>
<evidence type="ECO:0000313" key="3">
    <source>
        <dbReference type="Proteomes" id="UP001497516"/>
    </source>
</evidence>